<sequence>MMGEDKEKGHIKMRKWLLGLLYVSGMGAAFIYRYNILDWLGKDGHALLSVLAATALALFPVVPYKAVIGLFGYVYGSLAGGAMCWLATTVAAAMMFGAVKWLFPEQARRYLASVPALDKFTAAVQRHPFASVAAARLLPVIPQTAVNAYAGAAGLPFRSFILATALGKIPGIALFAFLGGHARQHPGAAAVAAALYIAALLTFFAVLRIGKPQSKGQA</sequence>
<dbReference type="EMBL" id="RQPI01000005">
    <property type="protein sequence ID" value="RQW11538.1"/>
    <property type="molecule type" value="Genomic_DNA"/>
</dbReference>
<evidence type="ECO:0000256" key="6">
    <source>
        <dbReference type="RuleBase" id="RU366058"/>
    </source>
</evidence>
<organism evidence="8 9">
    <name type="scientific">Paenibacillus rhizophilus</name>
    <dbReference type="NCBI Taxonomy" id="1850366"/>
    <lineage>
        <taxon>Bacteria</taxon>
        <taxon>Bacillati</taxon>
        <taxon>Bacillota</taxon>
        <taxon>Bacilli</taxon>
        <taxon>Bacillales</taxon>
        <taxon>Paenibacillaceae</taxon>
        <taxon>Paenibacillus</taxon>
    </lineage>
</organism>
<evidence type="ECO:0000256" key="1">
    <source>
        <dbReference type="ARBA" id="ARBA00004651"/>
    </source>
</evidence>
<keyword evidence="5 6" id="KW-0472">Membrane</keyword>
<evidence type="ECO:0000313" key="9">
    <source>
        <dbReference type="Proteomes" id="UP000282529"/>
    </source>
</evidence>
<reference evidence="8 9" key="1">
    <citation type="submission" date="2018-11" db="EMBL/GenBank/DDBJ databases">
        <title>Genome sequence of strain 7197.</title>
        <authorList>
            <person name="Gao J."/>
            <person name="Sun J."/>
        </authorList>
    </citation>
    <scope>NUCLEOTIDE SEQUENCE [LARGE SCALE GENOMIC DNA]</scope>
    <source>
        <strain evidence="8 9">7197</strain>
    </source>
</reference>
<feature type="transmembrane region" description="Helical" evidence="6">
    <location>
        <begin position="73"/>
        <end position="99"/>
    </location>
</feature>
<evidence type="ECO:0000313" key="8">
    <source>
        <dbReference type="EMBL" id="RQW11538.1"/>
    </source>
</evidence>
<feature type="transmembrane region" description="Helical" evidence="6">
    <location>
        <begin position="188"/>
        <end position="207"/>
    </location>
</feature>
<dbReference type="GO" id="GO:0005886">
    <property type="term" value="C:plasma membrane"/>
    <property type="evidence" value="ECO:0007669"/>
    <property type="project" value="UniProtKB-SubCell"/>
</dbReference>
<accession>A0A3N9P5T4</accession>
<protein>
    <recommendedName>
        <fullName evidence="6">TVP38/TMEM64 family membrane protein</fullName>
    </recommendedName>
</protein>
<dbReference type="AlphaFoldDB" id="A0A3N9P5T4"/>
<gene>
    <name evidence="8" type="ORF">EH198_10975</name>
</gene>
<evidence type="ECO:0000256" key="5">
    <source>
        <dbReference type="ARBA" id="ARBA00023136"/>
    </source>
</evidence>
<feature type="transmembrane region" description="Helical" evidence="6">
    <location>
        <begin position="16"/>
        <end position="34"/>
    </location>
</feature>
<dbReference type="Proteomes" id="UP000282529">
    <property type="component" value="Unassembled WGS sequence"/>
</dbReference>
<dbReference type="PANTHER" id="PTHR12677">
    <property type="entry name" value="GOLGI APPARATUS MEMBRANE PROTEIN TVP38-RELATED"/>
    <property type="match status" value="1"/>
</dbReference>
<dbReference type="InterPro" id="IPR032816">
    <property type="entry name" value="VTT_dom"/>
</dbReference>
<dbReference type="OrthoDB" id="2381682at2"/>
<proteinExistence type="inferred from homology"/>
<name>A0A3N9P5T4_9BACL</name>
<keyword evidence="2 6" id="KW-1003">Cell membrane</keyword>
<keyword evidence="4 6" id="KW-1133">Transmembrane helix</keyword>
<evidence type="ECO:0000259" key="7">
    <source>
        <dbReference type="Pfam" id="PF09335"/>
    </source>
</evidence>
<dbReference type="PANTHER" id="PTHR12677:SF59">
    <property type="entry name" value="GOLGI APPARATUS MEMBRANE PROTEIN TVP38-RELATED"/>
    <property type="match status" value="1"/>
</dbReference>
<feature type="transmembrane region" description="Helical" evidence="6">
    <location>
        <begin position="160"/>
        <end position="182"/>
    </location>
</feature>
<feature type="transmembrane region" description="Helical" evidence="6">
    <location>
        <begin position="46"/>
        <end position="67"/>
    </location>
</feature>
<evidence type="ECO:0000256" key="3">
    <source>
        <dbReference type="ARBA" id="ARBA00022692"/>
    </source>
</evidence>
<comment type="subcellular location">
    <subcellularLocation>
        <location evidence="1 6">Cell membrane</location>
        <topology evidence="1 6">Multi-pass membrane protein</topology>
    </subcellularLocation>
</comment>
<dbReference type="Pfam" id="PF09335">
    <property type="entry name" value="VTT_dom"/>
    <property type="match status" value="1"/>
</dbReference>
<evidence type="ECO:0000256" key="4">
    <source>
        <dbReference type="ARBA" id="ARBA00022989"/>
    </source>
</evidence>
<keyword evidence="9" id="KW-1185">Reference proteome</keyword>
<feature type="domain" description="VTT" evidence="7">
    <location>
        <begin position="62"/>
        <end position="179"/>
    </location>
</feature>
<comment type="similarity">
    <text evidence="6">Belongs to the TVP38/TMEM64 family.</text>
</comment>
<comment type="caution">
    <text evidence="8">The sequence shown here is derived from an EMBL/GenBank/DDBJ whole genome shotgun (WGS) entry which is preliminary data.</text>
</comment>
<dbReference type="InterPro" id="IPR015414">
    <property type="entry name" value="TMEM64"/>
</dbReference>
<keyword evidence="3 6" id="KW-0812">Transmembrane</keyword>
<evidence type="ECO:0000256" key="2">
    <source>
        <dbReference type="ARBA" id="ARBA00022475"/>
    </source>
</evidence>